<dbReference type="RefSeq" id="XP_005097198.2">
    <property type="nucleotide sequence ID" value="XM_005097141.3"/>
</dbReference>
<keyword evidence="3 5" id="KW-0547">Nucleotide-binding</keyword>
<evidence type="ECO:0000256" key="2">
    <source>
        <dbReference type="ARBA" id="ARBA00022527"/>
    </source>
</evidence>
<keyword evidence="2" id="KW-0418">Kinase</keyword>
<proteinExistence type="inferred from homology"/>
<dbReference type="InterPro" id="IPR027417">
    <property type="entry name" value="P-loop_NTPase"/>
</dbReference>
<dbReference type="SUPFAM" id="SSF52540">
    <property type="entry name" value="P-loop containing nucleoside triphosphate hydrolases"/>
    <property type="match status" value="1"/>
</dbReference>
<evidence type="ECO:0000256" key="6">
    <source>
        <dbReference type="SAM" id="Coils"/>
    </source>
</evidence>
<evidence type="ECO:0000256" key="4">
    <source>
        <dbReference type="ARBA" id="ARBA00022840"/>
    </source>
</evidence>
<dbReference type="SMART" id="SM00220">
    <property type="entry name" value="S_TKc"/>
    <property type="match status" value="1"/>
</dbReference>
<sequence>MATNSGQLSLEDVDRITSIGQACKWIDKLGISNTERNLDIERAKLMIKNHIQNSRGSAPTQRKAPPMADRDTTTAAMKEDLNLRQKLKGIYKEAQSYAKSLPDIFKNDLNQTFPDFIGQMSNMEEELTNSQCLLLVAGELGAGKSSVVNLLLGHTIMPTSELRCTAAIVEISYGASPKAIITWKDDSSGRSITPIVRQCDSRSEEGNFLRDLETYIIKRDVDTDESPFEKIQLFWPIEMLKGGVVIVDSPGVGDARGLPQQLASYMERACGFIYVIDSTCAIHKHRLGQLLLKAIETTNGFDPYSTLFVCNRWDHVKESDHDRVLTAVADRLSLILPDVKKSQLYPISAMKCLKQIEYGQVLPEHRNLVEGMRRFLPQAMRGKLRRYYKFLWTILKRSLYTLRMSYTMNKRRVEDIKSTYDTVQQRLKRLQGDAEKLLHQMRKEVKSATFEAGQDLMSHLDSMKTRMRLMAWHEDECPKRERTWQNVLKTASLVISEKIAQEINYWEHSTDRVASLQKDILLQFQEKFEVFGNQLHNIERALAHDVQAETNFNMSVTSSLSSKKGGKLAKLSKGAPAFLSLGNSVTSGFSLDPKNAELRTLFKDKYQSDPCRAMAKATEIFLGFLNETVVVSSLVKFFDRLVKSIDKIGTKIPELIKADQQLLEKLNSDLHSGERKLGEYPSMSGTVANLQGRLDLLYVQRLMVSDFTADQLDYRDKVKLGKGSFANVYKGTLKIRPGDSVVVAIKEPKDPVNVAEVTDMLLEETMLREIDNVNIVKYYGVCRTGPEADLRLIMVMEFCPYTLKARCIGTENSANSPSKLGAKPAEQSKSVLEVLNFLVQICNGLRYLHNKNIVHRDLKPDNVLLTAESKVRIADLGLAKKVKDIVTLNIGTPVYMAPEILSILDKYDTLADIYSLAMIMWELWYGRDLAEYAAMEIQGGLKQNIESGWRPKMSAVHPPPDYWQELMTKCWNQKAAERPTAETVGRTLSQKMMEIQ</sequence>
<dbReference type="Gene3D" id="1.10.510.10">
    <property type="entry name" value="Transferase(Phosphotransferase) domain 1"/>
    <property type="match status" value="1"/>
</dbReference>
<feature type="domain" description="Protein kinase" evidence="8">
    <location>
        <begin position="714"/>
        <end position="993"/>
    </location>
</feature>
<dbReference type="PROSITE" id="PS50011">
    <property type="entry name" value="PROTEIN_KINASE_DOM"/>
    <property type="match status" value="1"/>
</dbReference>
<evidence type="ECO:0000256" key="3">
    <source>
        <dbReference type="ARBA" id="ARBA00022741"/>
    </source>
</evidence>
<dbReference type="InterPro" id="IPR011009">
    <property type="entry name" value="Kinase-like_dom_sf"/>
</dbReference>
<dbReference type="Pfam" id="PF00350">
    <property type="entry name" value="Dynamin_N"/>
    <property type="match status" value="1"/>
</dbReference>
<feature type="coiled-coil region" evidence="6">
    <location>
        <begin position="413"/>
        <end position="440"/>
    </location>
</feature>
<keyword evidence="2" id="KW-0808">Transferase</keyword>
<dbReference type="Proteomes" id="UP000694888">
    <property type="component" value="Unplaced"/>
</dbReference>
<evidence type="ECO:0000256" key="7">
    <source>
        <dbReference type="SAM" id="MobiDB-lite"/>
    </source>
</evidence>
<name>A0ABM0JMJ8_APLCA</name>
<evidence type="ECO:0000256" key="5">
    <source>
        <dbReference type="PROSITE-ProRule" id="PRU10141"/>
    </source>
</evidence>
<dbReference type="InterPro" id="IPR045063">
    <property type="entry name" value="Dynamin_N"/>
</dbReference>
<keyword evidence="9" id="KW-1185">Reference proteome</keyword>
<dbReference type="PANTHER" id="PTHR26392:SF92">
    <property type="entry name" value="PROTEIN KINASE DOMAIN-CONTAINING PROTEIN"/>
    <property type="match status" value="1"/>
</dbReference>
<comment type="similarity">
    <text evidence="1">Belongs to the protein kinase superfamily. TKL Ser/Thr protein kinase family. ROCO subfamily.</text>
</comment>
<gene>
    <name evidence="10" type="primary">LOC101857107</name>
</gene>
<evidence type="ECO:0000256" key="1">
    <source>
        <dbReference type="ARBA" id="ARBA00008171"/>
    </source>
</evidence>
<feature type="binding site" evidence="5">
    <location>
        <position position="746"/>
    </location>
    <ligand>
        <name>ATP</name>
        <dbReference type="ChEBI" id="CHEBI:30616"/>
    </ligand>
</feature>
<dbReference type="InterPro" id="IPR001245">
    <property type="entry name" value="Ser-Thr/Tyr_kinase_cat_dom"/>
</dbReference>
<dbReference type="PROSITE" id="PS00108">
    <property type="entry name" value="PROTEIN_KINASE_ST"/>
    <property type="match status" value="1"/>
</dbReference>
<keyword evidence="4 5" id="KW-0067">ATP-binding</keyword>
<dbReference type="GeneID" id="101857107"/>
<feature type="compositionally biased region" description="Polar residues" evidence="7">
    <location>
        <begin position="50"/>
        <end position="60"/>
    </location>
</feature>
<accession>A0ABM0JMJ8</accession>
<reference evidence="10" key="1">
    <citation type="submission" date="2025-08" db="UniProtKB">
        <authorList>
            <consortium name="RefSeq"/>
        </authorList>
    </citation>
    <scope>IDENTIFICATION</scope>
</reference>
<keyword evidence="2" id="KW-0723">Serine/threonine-protein kinase</keyword>
<evidence type="ECO:0000313" key="9">
    <source>
        <dbReference type="Proteomes" id="UP000694888"/>
    </source>
</evidence>
<dbReference type="InterPro" id="IPR000719">
    <property type="entry name" value="Prot_kinase_dom"/>
</dbReference>
<feature type="region of interest" description="Disordered" evidence="7">
    <location>
        <begin position="50"/>
        <end position="70"/>
    </location>
</feature>
<dbReference type="InterPro" id="IPR017441">
    <property type="entry name" value="Protein_kinase_ATP_BS"/>
</dbReference>
<evidence type="ECO:0000259" key="8">
    <source>
        <dbReference type="PROSITE" id="PS50011"/>
    </source>
</evidence>
<dbReference type="PROSITE" id="PS00107">
    <property type="entry name" value="PROTEIN_KINASE_ATP"/>
    <property type="match status" value="1"/>
</dbReference>
<dbReference type="PANTHER" id="PTHR26392">
    <property type="entry name" value="MITOGEN-ACTIVATED PROTEIN KINASE KINASE KINASE 7-RELATED"/>
    <property type="match status" value="1"/>
</dbReference>
<dbReference type="Pfam" id="PF07714">
    <property type="entry name" value="PK_Tyr_Ser-Thr"/>
    <property type="match status" value="1"/>
</dbReference>
<evidence type="ECO:0000313" key="10">
    <source>
        <dbReference type="RefSeq" id="XP_005097198.2"/>
    </source>
</evidence>
<keyword evidence="6" id="KW-0175">Coiled coil</keyword>
<dbReference type="SUPFAM" id="SSF56112">
    <property type="entry name" value="Protein kinase-like (PK-like)"/>
    <property type="match status" value="1"/>
</dbReference>
<protein>
    <submittedName>
        <fullName evidence="10">Uncharacterized protein LOC101857107</fullName>
    </submittedName>
</protein>
<organism evidence="9 10">
    <name type="scientific">Aplysia californica</name>
    <name type="common">California sea hare</name>
    <dbReference type="NCBI Taxonomy" id="6500"/>
    <lineage>
        <taxon>Eukaryota</taxon>
        <taxon>Metazoa</taxon>
        <taxon>Spiralia</taxon>
        <taxon>Lophotrochozoa</taxon>
        <taxon>Mollusca</taxon>
        <taxon>Gastropoda</taxon>
        <taxon>Heterobranchia</taxon>
        <taxon>Euthyneura</taxon>
        <taxon>Tectipleura</taxon>
        <taxon>Aplysiida</taxon>
        <taxon>Aplysioidea</taxon>
        <taxon>Aplysiidae</taxon>
        <taxon>Aplysia</taxon>
    </lineage>
</organism>
<dbReference type="Gene3D" id="3.40.50.300">
    <property type="entry name" value="P-loop containing nucleotide triphosphate hydrolases"/>
    <property type="match status" value="1"/>
</dbReference>
<dbReference type="InterPro" id="IPR008271">
    <property type="entry name" value="Ser/Thr_kinase_AS"/>
</dbReference>